<dbReference type="SUPFAM" id="SSF52200">
    <property type="entry name" value="Toll/Interleukin receptor TIR domain"/>
    <property type="match status" value="1"/>
</dbReference>
<dbReference type="InterPro" id="IPR011990">
    <property type="entry name" value="TPR-like_helical_dom_sf"/>
</dbReference>
<dbReference type="PROSITE" id="PS50104">
    <property type="entry name" value="TIR"/>
    <property type="match status" value="1"/>
</dbReference>
<evidence type="ECO:0000259" key="2">
    <source>
        <dbReference type="PROSITE" id="PS50104"/>
    </source>
</evidence>
<dbReference type="Pfam" id="PF13676">
    <property type="entry name" value="TIR_2"/>
    <property type="match status" value="1"/>
</dbReference>
<evidence type="ECO:0000313" key="3">
    <source>
        <dbReference type="EMBL" id="GIE99925.1"/>
    </source>
</evidence>
<protein>
    <submittedName>
        <fullName evidence="3">Tetratricopeptide repeat protein</fullName>
    </submittedName>
</protein>
<dbReference type="SUPFAM" id="SSF48452">
    <property type="entry name" value="TPR-like"/>
    <property type="match status" value="2"/>
</dbReference>
<dbReference type="Pfam" id="PF13424">
    <property type="entry name" value="TPR_12"/>
    <property type="match status" value="2"/>
</dbReference>
<dbReference type="RefSeq" id="WP_203787122.1">
    <property type="nucleotide sequence ID" value="NZ_BOMV01000078.1"/>
</dbReference>
<comment type="caution">
    <text evidence="3">The sequence shown here is derived from an EMBL/GenBank/DDBJ whole genome shotgun (WGS) entry which is preliminary data.</text>
</comment>
<dbReference type="Proteomes" id="UP000636960">
    <property type="component" value="Unassembled WGS sequence"/>
</dbReference>
<dbReference type="GO" id="GO:0007165">
    <property type="term" value="P:signal transduction"/>
    <property type="evidence" value="ECO:0007669"/>
    <property type="project" value="InterPro"/>
</dbReference>
<dbReference type="InterPro" id="IPR035897">
    <property type="entry name" value="Toll_tir_struct_dom_sf"/>
</dbReference>
<keyword evidence="4" id="KW-1185">Reference proteome</keyword>
<dbReference type="InterPro" id="IPR000157">
    <property type="entry name" value="TIR_dom"/>
</dbReference>
<dbReference type="PANTHER" id="PTHR46082:SF6">
    <property type="entry name" value="AAA+ ATPASE DOMAIN-CONTAINING PROTEIN-RELATED"/>
    <property type="match status" value="1"/>
</dbReference>
<dbReference type="InterPro" id="IPR027417">
    <property type="entry name" value="P-loop_NTPase"/>
</dbReference>
<dbReference type="SUPFAM" id="SSF52540">
    <property type="entry name" value="P-loop containing nucleoside triphosphate hydrolases"/>
    <property type="match status" value="1"/>
</dbReference>
<dbReference type="Gene3D" id="3.40.50.300">
    <property type="entry name" value="P-loop containing nucleotide triphosphate hydrolases"/>
    <property type="match status" value="1"/>
</dbReference>
<reference evidence="3" key="1">
    <citation type="submission" date="2021-01" db="EMBL/GenBank/DDBJ databases">
        <title>Whole genome shotgun sequence of Actinoplanes rishiriensis NBRC 108556.</title>
        <authorList>
            <person name="Komaki H."/>
            <person name="Tamura T."/>
        </authorList>
    </citation>
    <scope>NUCLEOTIDE SEQUENCE</scope>
    <source>
        <strain evidence="3">NBRC 108556</strain>
    </source>
</reference>
<dbReference type="EMBL" id="BOMV01000078">
    <property type="protein sequence ID" value="GIE99925.1"/>
    <property type="molecule type" value="Genomic_DNA"/>
</dbReference>
<dbReference type="PANTHER" id="PTHR46082">
    <property type="entry name" value="ATP/GTP-BINDING PROTEIN-RELATED"/>
    <property type="match status" value="1"/>
</dbReference>
<organism evidence="3 4">
    <name type="scientific">Paractinoplanes rishiriensis</name>
    <dbReference type="NCBI Taxonomy" id="1050105"/>
    <lineage>
        <taxon>Bacteria</taxon>
        <taxon>Bacillati</taxon>
        <taxon>Actinomycetota</taxon>
        <taxon>Actinomycetes</taxon>
        <taxon>Micromonosporales</taxon>
        <taxon>Micromonosporaceae</taxon>
        <taxon>Paractinoplanes</taxon>
    </lineage>
</organism>
<dbReference type="Gene3D" id="3.40.50.10140">
    <property type="entry name" value="Toll/interleukin-1 receptor homology (TIR) domain"/>
    <property type="match status" value="1"/>
</dbReference>
<dbReference type="InterPro" id="IPR053137">
    <property type="entry name" value="NLR-like"/>
</dbReference>
<accession>A0A919K6Q3</accession>
<dbReference type="AlphaFoldDB" id="A0A919K6Q3"/>
<evidence type="ECO:0000313" key="4">
    <source>
        <dbReference type="Proteomes" id="UP000636960"/>
    </source>
</evidence>
<name>A0A919K6Q3_9ACTN</name>
<evidence type="ECO:0000256" key="1">
    <source>
        <dbReference type="SAM" id="MobiDB-lite"/>
    </source>
</evidence>
<dbReference type="NCBIfam" id="NF040586">
    <property type="entry name" value="FxSxx_TPR"/>
    <property type="match status" value="1"/>
</dbReference>
<dbReference type="Gene3D" id="1.25.40.10">
    <property type="entry name" value="Tetratricopeptide repeat domain"/>
    <property type="match status" value="2"/>
</dbReference>
<feature type="region of interest" description="Disordered" evidence="1">
    <location>
        <begin position="797"/>
        <end position="820"/>
    </location>
</feature>
<gene>
    <name evidence="3" type="ORF">Ari01nite_73900</name>
</gene>
<dbReference type="Pfam" id="PF13374">
    <property type="entry name" value="TPR_10"/>
    <property type="match status" value="2"/>
</dbReference>
<proteinExistence type="predicted"/>
<feature type="domain" description="TIR" evidence="2">
    <location>
        <begin position="1"/>
        <end position="125"/>
    </location>
</feature>
<sequence length="820" mass="87313">MSGHVFISYSRRDREYVTGLADHLTRAGVRVWLDTDELAVGDRWEHVVRDRVDDCAAMIVVMSPAAEASPHVGNELQRARDQGKPILPVLLAGTAFFALGTSNYFDARAGQLPDRRFVDRLGGVAVPDGGARSLVVGDLPGEAVAWQERPGPVDELVRSAGLGGTAVIAALTGQRGVGKTQLAAAYARLRIRHGWPIVVWANAAGAAGIVTALDELATAAGRRRPEDDPVQAARAGLRWLRDHRGPCLLVYDNAVDADLIRAWTPPVGSVHTVVTTTVRALDALGELVDVDLFTAAEAGSYLRRRTRLDDDAGAAELAAHLGHLPLALAHAGAVIGAGRRYPTYRRYLAAAAGTSTAELLPRTAGDPYPFGLAEAILLSLDDLGRAEASGSARRLLDRLAVLAPVGADPVLLGHLVEGVDEAAAVLAGRSLAVAGDGERLVVHRLIQRVVRERAGSADRAVTGAATAIGAAAERVAERWEQRALLTEYAEHGQALLAHATGEGPRRQVVSLLVRLTHLLVKAFSLTHSVIVGAALAADAEAVLGADHPDTLALQHDLASAFQQIGRHVEAVVRFAATLAARERVLGPLHPDTLTSRHGLASAYRAAGEPHRSFALFTRTLVDRQRVLGTEHPDTIQTRNDLAGACASLGRREEAFALFGRTLAERERVLGPDHRDTIASRNNLAGAYEAMGRRDEGAALYGRALADAERVLGVGHPLTVAVRNNLACTYRELGRHDEAIELSTRVLADSENAFGPDHPHTLTSRNNLAGACQAARRYDRAIALLTDNLAACARVFGPDHPRTHGARTNLDSVRADAGKPR</sequence>